<feature type="repeat" description="PPR" evidence="3">
    <location>
        <begin position="271"/>
        <end position="301"/>
    </location>
</feature>
<dbReference type="PROSITE" id="PS51375">
    <property type="entry name" value="PPR"/>
    <property type="match status" value="3"/>
</dbReference>
<feature type="repeat" description="PPR" evidence="3">
    <location>
        <begin position="178"/>
        <end position="208"/>
    </location>
</feature>
<proteinExistence type="inferred from homology"/>
<dbReference type="InterPro" id="IPR011990">
    <property type="entry name" value="TPR-like_helical_dom_sf"/>
</dbReference>
<dbReference type="Proteomes" id="UP000593562">
    <property type="component" value="Unassembled WGS sequence"/>
</dbReference>
<evidence type="ECO:0000256" key="2">
    <source>
        <dbReference type="ARBA" id="ARBA00022737"/>
    </source>
</evidence>
<dbReference type="NCBIfam" id="TIGR00756">
    <property type="entry name" value="PPR"/>
    <property type="match status" value="5"/>
</dbReference>
<dbReference type="FunFam" id="1.25.40.10:FF:000333">
    <property type="entry name" value="Pentatricopeptide repeat-containing protein"/>
    <property type="match status" value="1"/>
</dbReference>
<name>A0A7J7CG03_TRIWF</name>
<gene>
    <name evidence="4" type="ORF">HS088_TW17G00410</name>
</gene>
<evidence type="ECO:0000256" key="3">
    <source>
        <dbReference type="PROSITE-ProRule" id="PRU00708"/>
    </source>
</evidence>
<dbReference type="EMBL" id="JAAARO010000017">
    <property type="protein sequence ID" value="KAF5732877.1"/>
    <property type="molecule type" value="Genomic_DNA"/>
</dbReference>
<evidence type="ECO:0008006" key="6">
    <source>
        <dbReference type="Google" id="ProtNLM"/>
    </source>
</evidence>
<sequence length="408" mass="45921">MQTEESLWSPVERGCLSLLHRSNNTRISLLQIHSFMLRRALETNVNLFTKFLVVCASVVGTCHARRVFDYRLHRDDSFLCNSMIKAHLGMHQFGECFALYRDLRRDSGFVPDNFTFTSLAKCCGLNSAVCEGLEIHSHAIKNGLCLYLYVSTALVDMYAKFGKMNWARKLFDEMTDKSQVSWTALIGGYVKAGDINSGRKLFDQMPEKDSVAYNAMIDGYVKVRDMLSAQGLFDEMPERNVISFTSMIYGYCSDNDVISARSLFDAMPEKNLISWNTMIGGYCQNKQPREALNLFHELQSSTSLEPDKVTIVSILPAIADLGALTLGGWVHHYVQNRWGAVEEIKGLMRRNGAKKEAGCSVVEVDNRILEFVSGQREFPEWEATHSVLGQLGIHMRGQGSSYIELAAP</sequence>
<dbReference type="Gene3D" id="1.25.40.10">
    <property type="entry name" value="Tetratricopeptide repeat domain"/>
    <property type="match status" value="3"/>
</dbReference>
<dbReference type="GO" id="GO:0003723">
    <property type="term" value="F:RNA binding"/>
    <property type="evidence" value="ECO:0007669"/>
    <property type="project" value="InterPro"/>
</dbReference>
<dbReference type="PANTHER" id="PTHR47926:SF437">
    <property type="entry name" value="PENTACOTRIPEPTIDE-REPEAT REGION OF PRORP DOMAIN-CONTAINING PROTEIN"/>
    <property type="match status" value="1"/>
</dbReference>
<dbReference type="Pfam" id="PF01535">
    <property type="entry name" value="PPR"/>
    <property type="match status" value="1"/>
</dbReference>
<dbReference type="Pfam" id="PF13041">
    <property type="entry name" value="PPR_2"/>
    <property type="match status" value="2"/>
</dbReference>
<reference evidence="4 5" key="1">
    <citation type="journal article" date="2020" name="Nat. Commun.">
        <title>Genome of Tripterygium wilfordii and identification of cytochrome P450 involved in triptolide biosynthesis.</title>
        <authorList>
            <person name="Tu L."/>
            <person name="Su P."/>
            <person name="Zhang Z."/>
            <person name="Gao L."/>
            <person name="Wang J."/>
            <person name="Hu T."/>
            <person name="Zhou J."/>
            <person name="Zhang Y."/>
            <person name="Zhao Y."/>
            <person name="Liu Y."/>
            <person name="Song Y."/>
            <person name="Tong Y."/>
            <person name="Lu Y."/>
            <person name="Yang J."/>
            <person name="Xu C."/>
            <person name="Jia M."/>
            <person name="Peters R.J."/>
            <person name="Huang L."/>
            <person name="Gao W."/>
        </authorList>
    </citation>
    <scope>NUCLEOTIDE SEQUENCE [LARGE SCALE GENOMIC DNA]</scope>
    <source>
        <strain evidence="5">cv. XIE 37</strain>
        <tissue evidence="4">Leaf</tissue>
    </source>
</reference>
<protein>
    <recommendedName>
        <fullName evidence="6">Pentatricopeptide repeat-containing protein</fullName>
    </recommendedName>
</protein>
<feature type="repeat" description="PPR" evidence="3">
    <location>
        <begin position="209"/>
        <end position="243"/>
    </location>
</feature>
<dbReference type="InterPro" id="IPR002885">
    <property type="entry name" value="PPR_rpt"/>
</dbReference>
<dbReference type="AlphaFoldDB" id="A0A7J7CG03"/>
<dbReference type="PANTHER" id="PTHR47926">
    <property type="entry name" value="PENTATRICOPEPTIDE REPEAT-CONTAINING PROTEIN"/>
    <property type="match status" value="1"/>
</dbReference>
<evidence type="ECO:0000313" key="5">
    <source>
        <dbReference type="Proteomes" id="UP000593562"/>
    </source>
</evidence>
<organism evidence="4 5">
    <name type="scientific">Tripterygium wilfordii</name>
    <name type="common">Thunder God vine</name>
    <dbReference type="NCBI Taxonomy" id="458696"/>
    <lineage>
        <taxon>Eukaryota</taxon>
        <taxon>Viridiplantae</taxon>
        <taxon>Streptophyta</taxon>
        <taxon>Embryophyta</taxon>
        <taxon>Tracheophyta</taxon>
        <taxon>Spermatophyta</taxon>
        <taxon>Magnoliopsida</taxon>
        <taxon>eudicotyledons</taxon>
        <taxon>Gunneridae</taxon>
        <taxon>Pentapetalae</taxon>
        <taxon>rosids</taxon>
        <taxon>fabids</taxon>
        <taxon>Celastrales</taxon>
        <taxon>Celastraceae</taxon>
        <taxon>Tripterygium</taxon>
    </lineage>
</organism>
<dbReference type="GO" id="GO:0009451">
    <property type="term" value="P:RNA modification"/>
    <property type="evidence" value="ECO:0007669"/>
    <property type="project" value="InterPro"/>
</dbReference>
<keyword evidence="5" id="KW-1185">Reference proteome</keyword>
<evidence type="ECO:0000256" key="1">
    <source>
        <dbReference type="ARBA" id="ARBA00006643"/>
    </source>
</evidence>
<evidence type="ECO:0000313" key="4">
    <source>
        <dbReference type="EMBL" id="KAF5732877.1"/>
    </source>
</evidence>
<keyword evidence="2" id="KW-0677">Repeat</keyword>
<comment type="caution">
    <text evidence="4">The sequence shown here is derived from an EMBL/GenBank/DDBJ whole genome shotgun (WGS) entry which is preliminary data.</text>
</comment>
<comment type="similarity">
    <text evidence="1">Belongs to the PPR family. PCMP-H subfamily.</text>
</comment>
<dbReference type="InterPro" id="IPR046960">
    <property type="entry name" value="PPR_At4g14850-like_plant"/>
</dbReference>
<accession>A0A7J7CG03</accession>
<dbReference type="InParanoid" id="A0A7J7CG03"/>
<dbReference type="FunFam" id="1.25.40.10:FF:000364">
    <property type="entry name" value="Pentatricopeptide repeat (PPR-like) superfamily protein"/>
    <property type="match status" value="1"/>
</dbReference>